<dbReference type="InterPro" id="IPR037278">
    <property type="entry name" value="ARFGAP/RecO"/>
</dbReference>
<comment type="caution">
    <text evidence="8">The sequence shown here is derived from an EMBL/GenBank/DDBJ whole genome shotgun (WGS) entry which is preliminary data.</text>
</comment>
<dbReference type="Proteomes" id="UP001448207">
    <property type="component" value="Unassembled WGS sequence"/>
</dbReference>
<dbReference type="Pfam" id="PF01412">
    <property type="entry name" value="ArfGap"/>
    <property type="match status" value="1"/>
</dbReference>
<feature type="compositionally biased region" description="Low complexity" evidence="6">
    <location>
        <begin position="290"/>
        <end position="304"/>
    </location>
</feature>
<evidence type="ECO:0000256" key="2">
    <source>
        <dbReference type="ARBA" id="ARBA00022737"/>
    </source>
</evidence>
<feature type="compositionally biased region" description="Polar residues" evidence="6">
    <location>
        <begin position="400"/>
        <end position="411"/>
    </location>
</feature>
<keyword evidence="9" id="KW-1185">Reference proteome</keyword>
<dbReference type="SMART" id="SM00105">
    <property type="entry name" value="ArfGap"/>
    <property type="match status" value="1"/>
</dbReference>
<evidence type="ECO:0000256" key="1">
    <source>
        <dbReference type="ARBA" id="ARBA00022723"/>
    </source>
</evidence>
<keyword evidence="2" id="KW-0677">Repeat</keyword>
<accession>A0ABR3AN94</accession>
<dbReference type="InterPro" id="IPR052248">
    <property type="entry name" value="Arf-GAP_FG-repeat_protein"/>
</dbReference>
<organism evidence="8 9">
    <name type="scientific">Phycomyces blakesleeanus</name>
    <dbReference type="NCBI Taxonomy" id="4837"/>
    <lineage>
        <taxon>Eukaryota</taxon>
        <taxon>Fungi</taxon>
        <taxon>Fungi incertae sedis</taxon>
        <taxon>Mucoromycota</taxon>
        <taxon>Mucoromycotina</taxon>
        <taxon>Mucoromycetes</taxon>
        <taxon>Mucorales</taxon>
        <taxon>Phycomycetaceae</taxon>
        <taxon>Phycomyces</taxon>
    </lineage>
</organism>
<dbReference type="CDD" id="cd08838">
    <property type="entry name" value="ArfGap_AGFG"/>
    <property type="match status" value="1"/>
</dbReference>
<keyword evidence="4" id="KW-0862">Zinc</keyword>
<dbReference type="PANTHER" id="PTHR46134:SF3">
    <property type="entry name" value="ARFGAP WITH FG REPEATS 1"/>
    <property type="match status" value="1"/>
</dbReference>
<feature type="compositionally biased region" description="Polar residues" evidence="6">
    <location>
        <begin position="380"/>
        <end position="392"/>
    </location>
</feature>
<evidence type="ECO:0000313" key="8">
    <source>
        <dbReference type="EMBL" id="KAL0078520.1"/>
    </source>
</evidence>
<evidence type="ECO:0000259" key="7">
    <source>
        <dbReference type="PROSITE" id="PS50115"/>
    </source>
</evidence>
<protein>
    <recommendedName>
        <fullName evidence="7">Arf-GAP domain-containing protein</fullName>
    </recommendedName>
</protein>
<keyword evidence="1" id="KW-0479">Metal-binding</keyword>
<name>A0ABR3AN94_PHYBL</name>
<dbReference type="SUPFAM" id="SSF57863">
    <property type="entry name" value="ArfGap/RecO-like zinc finger"/>
    <property type="match status" value="1"/>
</dbReference>
<dbReference type="InterPro" id="IPR038508">
    <property type="entry name" value="ArfGAP_dom_sf"/>
</dbReference>
<evidence type="ECO:0000256" key="3">
    <source>
        <dbReference type="ARBA" id="ARBA00022771"/>
    </source>
</evidence>
<evidence type="ECO:0000313" key="9">
    <source>
        <dbReference type="Proteomes" id="UP001448207"/>
    </source>
</evidence>
<feature type="region of interest" description="Disordered" evidence="6">
    <location>
        <begin position="379"/>
        <end position="429"/>
    </location>
</feature>
<feature type="domain" description="Arf-GAP" evidence="7">
    <location>
        <begin position="14"/>
        <end position="134"/>
    </location>
</feature>
<evidence type="ECO:0000256" key="4">
    <source>
        <dbReference type="ARBA" id="ARBA00022833"/>
    </source>
</evidence>
<gene>
    <name evidence="8" type="ORF">J3Q64DRAFT_1765002</name>
</gene>
<feature type="region of interest" description="Disordered" evidence="6">
    <location>
        <begin position="276"/>
        <end position="304"/>
    </location>
</feature>
<dbReference type="InterPro" id="IPR001164">
    <property type="entry name" value="ArfGAP_dom"/>
</dbReference>
<dbReference type="Gene3D" id="1.10.220.150">
    <property type="entry name" value="Arf GTPase activating protein"/>
    <property type="match status" value="1"/>
</dbReference>
<proteinExistence type="predicted"/>
<feature type="compositionally biased region" description="Polar residues" evidence="6">
    <location>
        <begin position="188"/>
        <end position="205"/>
    </location>
</feature>
<feature type="compositionally biased region" description="Low complexity" evidence="6">
    <location>
        <begin position="207"/>
        <end position="228"/>
    </location>
</feature>
<evidence type="ECO:0000256" key="5">
    <source>
        <dbReference type="PROSITE-ProRule" id="PRU00288"/>
    </source>
</evidence>
<reference evidence="8 9" key="1">
    <citation type="submission" date="2024-04" db="EMBL/GenBank/DDBJ databases">
        <title>Symmetric and asymmetric DNA N6-adenine methylation regulates different biological responses in Mucorales.</title>
        <authorList>
            <consortium name="Lawrence Berkeley National Laboratory"/>
            <person name="Lax C."/>
            <person name="Mondo S.J."/>
            <person name="Osorio-Concepcion M."/>
            <person name="Muszewska A."/>
            <person name="Corrochano-Luque M."/>
            <person name="Gutierrez G."/>
            <person name="Riley R."/>
            <person name="Lipzen A."/>
            <person name="Guo J."/>
            <person name="Hundley H."/>
            <person name="Amirebrahimi M."/>
            <person name="Ng V."/>
            <person name="Lorenzo-Gutierrez D."/>
            <person name="Binder U."/>
            <person name="Yang J."/>
            <person name="Song Y."/>
            <person name="Canovas D."/>
            <person name="Navarro E."/>
            <person name="Freitag M."/>
            <person name="Gabaldon T."/>
            <person name="Grigoriev I.V."/>
            <person name="Corrochano L.M."/>
            <person name="Nicolas F.E."/>
            <person name="Garre V."/>
        </authorList>
    </citation>
    <scope>NUCLEOTIDE SEQUENCE [LARGE SCALE GENOMIC DNA]</scope>
    <source>
        <strain evidence="8 9">L51</strain>
    </source>
</reference>
<dbReference type="PANTHER" id="PTHR46134">
    <property type="entry name" value="DRONGO, ISOFORM F"/>
    <property type="match status" value="1"/>
</dbReference>
<evidence type="ECO:0000256" key="6">
    <source>
        <dbReference type="SAM" id="MobiDB-lite"/>
    </source>
</evidence>
<sequence length="437" mass="48021">MSHINAKKQEELCVQKVKDLLALPENKKCFDCPTRSPFFVNVSIQTFVCTRCSGLVREVGHRVKSISASKFSGPEILSLQQGGNGIAQRIWLSKYKMTDSPEAESDNDVRLFMRQKYYEQKWLDPLLLKEHVEHVTGLVKSMFTEEGQRRARISSPPLPRSSTDLFNGKGLGIQSIQSPPLNSDHIKSPTSTSHQQSGSPLTINPIQPYSHQPYSVQQSSPVEPSSGQSFIRPAIMSPSKSWMDDNLPIGLTPVGQSLRNALKPLKTQTEDIFSDEAAHTSPLPSGAKRLSLSSPTPLSPSTTTNKFLSELEGLESHQHNKPTYNGGFLVPSSPGGNNGTPVASNFALPLTYSAKSTQERDSMRSNSVDLDPYAALRGLSISSTKQTSTHPKTLNERQRPQSYQFGSSDSYGSLHAPESSKSSNLFGDFDPLAQFKK</sequence>
<keyword evidence="3 5" id="KW-0863">Zinc-finger</keyword>
<dbReference type="PROSITE" id="PS50115">
    <property type="entry name" value="ARFGAP"/>
    <property type="match status" value="1"/>
</dbReference>
<feature type="region of interest" description="Disordered" evidence="6">
    <location>
        <begin position="317"/>
        <end position="342"/>
    </location>
</feature>
<dbReference type="PRINTS" id="PR00405">
    <property type="entry name" value="REVINTRACTNG"/>
</dbReference>
<feature type="region of interest" description="Disordered" evidence="6">
    <location>
        <begin position="145"/>
        <end position="228"/>
    </location>
</feature>
<dbReference type="EMBL" id="JBCLYO010000024">
    <property type="protein sequence ID" value="KAL0078520.1"/>
    <property type="molecule type" value="Genomic_DNA"/>
</dbReference>